<keyword evidence="3" id="KW-1185">Reference proteome</keyword>
<dbReference type="STRING" id="1287681.M7T626"/>
<feature type="compositionally biased region" description="Polar residues" evidence="1">
    <location>
        <begin position="17"/>
        <end position="26"/>
    </location>
</feature>
<dbReference type="OrthoDB" id="2120038at2759"/>
<evidence type="ECO:0000313" key="3">
    <source>
        <dbReference type="Proteomes" id="UP000012174"/>
    </source>
</evidence>
<name>M7T626_EUTLA</name>
<keyword evidence="2" id="KW-0830">Ubiquinone</keyword>
<gene>
    <name evidence="2" type="ORF">UCREL1_613</name>
</gene>
<dbReference type="PANTHER" id="PTHR42100:SF1">
    <property type="entry name" value="OXIDOREDUCTASE 178 KDA SUBUNIT, PUTATIVE (AFU_ORTHOLOGUE AFUA_8G04320)-RELATED"/>
    <property type="match status" value="1"/>
</dbReference>
<reference evidence="3" key="1">
    <citation type="journal article" date="2013" name="Genome Announc.">
        <title>Draft genome sequence of the grapevine dieback fungus Eutypa lata UCR-EL1.</title>
        <authorList>
            <person name="Blanco-Ulate B."/>
            <person name="Rolshausen P.E."/>
            <person name="Cantu D."/>
        </authorList>
    </citation>
    <scope>NUCLEOTIDE SEQUENCE [LARGE SCALE GENOMIC DNA]</scope>
    <source>
        <strain evidence="3">UCR-EL1</strain>
    </source>
</reference>
<dbReference type="EMBL" id="KB705473">
    <property type="protein sequence ID" value="EMR72348.1"/>
    <property type="molecule type" value="Genomic_DNA"/>
</dbReference>
<protein>
    <submittedName>
        <fullName evidence="2">Putative nadh-ubiquinone oxidoreductase kDa subunit protein</fullName>
    </submittedName>
</protein>
<evidence type="ECO:0000313" key="2">
    <source>
        <dbReference type="EMBL" id="EMR72348.1"/>
    </source>
</evidence>
<dbReference type="GO" id="GO:0005739">
    <property type="term" value="C:mitochondrion"/>
    <property type="evidence" value="ECO:0007669"/>
    <property type="project" value="InterPro"/>
</dbReference>
<dbReference type="InterPro" id="IPR034444">
    <property type="entry name" value="Nuo17.8"/>
</dbReference>
<dbReference type="AlphaFoldDB" id="M7T626"/>
<dbReference type="Proteomes" id="UP000012174">
    <property type="component" value="Unassembled WGS sequence"/>
</dbReference>
<sequence length="187" mass="21330">MQALRQRASCVARRSKLSTPRNSRSYASEGHGEHHHNDHHHAAPPVNEGLGSAFYFFAGALPFSYFAYSISRPGKDGEPSSISTWLNSFDYLSNTFAERNDVRTRAIELAAHDKHLFMNSGKNPHIDLKMPELIGSASPYAVPAGHYPKLDHVTEHYRQKHVEEEERKVKKLLQKQKQEQEQEQEQP</sequence>
<feature type="compositionally biased region" description="Basic and acidic residues" evidence="1">
    <location>
        <begin position="158"/>
        <end position="168"/>
    </location>
</feature>
<dbReference type="PANTHER" id="PTHR42100">
    <property type="entry name" value="OXIDOREDUCTASE 178 KDA SUBUNIT, PUTATIVE (AFU_ORTHOLOGUE AFUA_8G04320)-RELATED"/>
    <property type="match status" value="1"/>
</dbReference>
<dbReference type="KEGG" id="ela:UCREL1_613"/>
<feature type="region of interest" description="Disordered" evidence="1">
    <location>
        <begin position="1"/>
        <end position="44"/>
    </location>
</feature>
<organism evidence="2 3">
    <name type="scientific">Eutypa lata (strain UCR-EL1)</name>
    <name type="common">Grapevine dieback disease fungus</name>
    <name type="synonym">Eutypa armeniacae</name>
    <dbReference type="NCBI Taxonomy" id="1287681"/>
    <lineage>
        <taxon>Eukaryota</taxon>
        <taxon>Fungi</taxon>
        <taxon>Dikarya</taxon>
        <taxon>Ascomycota</taxon>
        <taxon>Pezizomycotina</taxon>
        <taxon>Sordariomycetes</taxon>
        <taxon>Xylariomycetidae</taxon>
        <taxon>Xylariales</taxon>
        <taxon>Diatrypaceae</taxon>
        <taxon>Eutypa</taxon>
    </lineage>
</organism>
<dbReference type="OMA" id="RNIQAGH"/>
<accession>M7T626</accession>
<feature type="region of interest" description="Disordered" evidence="1">
    <location>
        <begin position="158"/>
        <end position="187"/>
    </location>
</feature>
<dbReference type="eggNOG" id="ENOG502S7GA">
    <property type="taxonomic scope" value="Eukaryota"/>
</dbReference>
<dbReference type="HOGENOM" id="CLU_095735_0_1_1"/>
<proteinExistence type="predicted"/>
<evidence type="ECO:0000256" key="1">
    <source>
        <dbReference type="SAM" id="MobiDB-lite"/>
    </source>
</evidence>